<feature type="coiled-coil region" evidence="1">
    <location>
        <begin position="360"/>
        <end position="394"/>
    </location>
</feature>
<feature type="coiled-coil region" evidence="1">
    <location>
        <begin position="420"/>
        <end position="636"/>
    </location>
</feature>
<dbReference type="EMBL" id="CACRXK020004369">
    <property type="protein sequence ID" value="CAB4002484.1"/>
    <property type="molecule type" value="Genomic_DNA"/>
</dbReference>
<protein>
    <submittedName>
        <fullName evidence="3">Uncharacterized protein</fullName>
    </submittedName>
</protein>
<dbReference type="SUPFAM" id="SSF57997">
    <property type="entry name" value="Tropomyosin"/>
    <property type="match status" value="1"/>
</dbReference>
<gene>
    <name evidence="3" type="ORF">PACLA_8A066857</name>
</gene>
<keyword evidence="1" id="KW-0175">Coiled coil</keyword>
<feature type="compositionally biased region" description="Polar residues" evidence="2">
    <location>
        <begin position="1441"/>
        <end position="1452"/>
    </location>
</feature>
<feature type="compositionally biased region" description="Basic and acidic residues" evidence="2">
    <location>
        <begin position="102"/>
        <end position="114"/>
    </location>
</feature>
<feature type="compositionally biased region" description="Polar residues" evidence="2">
    <location>
        <begin position="1403"/>
        <end position="1416"/>
    </location>
</feature>
<name>A0A7D9E6R9_PARCT</name>
<feature type="region of interest" description="Disordered" evidence="2">
    <location>
        <begin position="185"/>
        <end position="225"/>
    </location>
</feature>
<evidence type="ECO:0000256" key="2">
    <source>
        <dbReference type="SAM" id="MobiDB-lite"/>
    </source>
</evidence>
<accession>A0A7D9E6R9</accession>
<feature type="coiled-coil region" evidence="1">
    <location>
        <begin position="1292"/>
        <end position="1390"/>
    </location>
</feature>
<dbReference type="OrthoDB" id="10383058at2759"/>
<feature type="coiled-coil region" evidence="1">
    <location>
        <begin position="256"/>
        <end position="287"/>
    </location>
</feature>
<evidence type="ECO:0000313" key="3">
    <source>
        <dbReference type="EMBL" id="CAB4002484.1"/>
    </source>
</evidence>
<keyword evidence="4" id="KW-1185">Reference proteome</keyword>
<feature type="region of interest" description="Disordered" evidence="2">
    <location>
        <begin position="728"/>
        <end position="747"/>
    </location>
</feature>
<evidence type="ECO:0000256" key="1">
    <source>
        <dbReference type="SAM" id="Coils"/>
    </source>
</evidence>
<sequence>MSGILSSDSQLIHDELEKAKETVTRLRCINGFTPGFCRNSAVCPGCWRHEQDVTVGKYSEVNGTYSGPRDDPWESINTPYSRVDSDGYGSSNSSAKPSLYMHSRDESYSREMSRGKSSMSRAKSTMSRGDLARVHEQINSLEKNIRGPVLSYIQNIEQQNLDLADAVESIQQHLLKHERDCPAGKVTNLRDMSGGVRKPSEGFRKLSEGGRKLSEGGRKLPQTGRNQLLFGESEEDELMQRVNASYKSEQESWFRADNLARELSICREKLENSEARVKELFRNLSQRQVSGAPASSEMLLESQLQRQQQLAEDYHKESTSKERELSFLTIEKYNLQSEVSSLLSDLESCNRKRDEMVLEQKKLQATLGAKRQRISDLQNEMSATKSENRQLKTRFRDELGKERSVSEQKTQKLYANDREIKELGKKVKKFEQNYASHKDVTYRLEKDKLELLSKAKQLNNELKIKESDCKSLRQENEKLTTEINNVQQEAILSKKDTENANVYVKNLKSELKEVQSSLKVLEQSLTESRVHESKTTTEIETFIKEQLELKSQIEKYESEKIVLTQELTVLQTREVEYANEITLMKENYGTSEKGFKDLTENCSALKTELELSREKYLQLKKENDELLLAKADLEKSGGSIRDELTEVTANYNDLLEKNGRVSSDLKAYKRIVGERDEQLKKLELELTNLHKKQDKDLKDLLRKDKEIAFLKARVSSFDRNTRGGLGAARSLSQSSLSTLQHESAQPSKETEIYLERIVELESECKAQKGQIEKFQKEELYSKKEVQRSDSLKLELAQQDDEIQKLKREISRSKQIIEDLEVKEEQLGTVEVEREKLRQEVSKLQAKVEETAQLKQDWEQKDQEIKALRRMSSDEADMEGKVSRFKDRCREKDEEIEELHKKVIALQVKIKDFVQQNSEAEEQVRNIKEKYATELNEKEKITHALSASETKCRSLEEDVQRLESSSADWEKKVLEMKNKVESLENEKEEESDKLTELTAEIKKNEEEIGTLRKQVLDLEEQNSMTAKQNEELLAANDIPDGASTPLDNSLDGSRATLSRTGRASAMERLDTLEEENIQLLNRQAELEDELDASEEHAGELKSALKAKRENVNELHAELDLLKERMKSLEKSKAELADENEQLQQTGLLSKQKIGDLKVTSERYIEESDELEKALTTAEQRVEELEKRLDEVSGKCASSEGQLQSMGERLARKEKELEVVENQVEEQRKLCDGYKASAEKQETLIEKLRAEKTSAEETLLAMKLEIAKKEVAYKAGKEKVAEMQTRLYQTEDKFSSKTNELKKINRENERLKREIKDLESKVTELQTMLKKSKSLELEKTSPVTGVYNTAFQKITTSVKGNSQNMEGLDTKLNQAQNKISTLEVELANDLRKFSLHRTSSDAPRRSFSPSDSRLSPGSYNLRRPRSYSNFSADERESPMSIPRSDSSPSINGDLNSGKKSRSTPEISISQLDVDVTDYTPKTSEGDLSLILGDGKEFEASGEISNTPAENQFSEVDPFLSTKTTASSTENLSSSEQTVGYFKSETDQEFANEAMSFFVEEISLEGAQVQEIVSVQEIVTSSSAAVTENNASLSSPSMQPGLNGEEELIYF</sequence>
<feature type="compositionally biased region" description="Polar residues" evidence="2">
    <location>
        <begin position="115"/>
        <end position="127"/>
    </location>
</feature>
<feature type="coiled-coil region" evidence="1">
    <location>
        <begin position="757"/>
        <end position="1020"/>
    </location>
</feature>
<comment type="caution">
    <text evidence="3">The sequence shown here is derived from an EMBL/GenBank/DDBJ whole genome shotgun (WGS) entry which is preliminary data.</text>
</comment>
<feature type="coiled-coil region" evidence="1">
    <location>
        <begin position="665"/>
        <end position="692"/>
    </location>
</feature>
<feature type="region of interest" description="Disordered" evidence="2">
    <location>
        <begin position="63"/>
        <end position="130"/>
    </location>
</feature>
<dbReference type="PANTHER" id="PTHR23159:SF60">
    <property type="entry name" value="SPINDLE ASSEMBLY ABNORMAL PROTEIN 4"/>
    <property type="match status" value="1"/>
</dbReference>
<organism evidence="3 4">
    <name type="scientific">Paramuricea clavata</name>
    <name type="common">Red gorgonian</name>
    <name type="synonym">Violescent sea-whip</name>
    <dbReference type="NCBI Taxonomy" id="317549"/>
    <lineage>
        <taxon>Eukaryota</taxon>
        <taxon>Metazoa</taxon>
        <taxon>Cnidaria</taxon>
        <taxon>Anthozoa</taxon>
        <taxon>Octocorallia</taxon>
        <taxon>Malacalcyonacea</taxon>
        <taxon>Plexauridae</taxon>
        <taxon>Paramuricea</taxon>
    </lineage>
</organism>
<evidence type="ECO:0000313" key="4">
    <source>
        <dbReference type="Proteomes" id="UP001152795"/>
    </source>
</evidence>
<dbReference type="Gene3D" id="1.10.287.1490">
    <property type="match status" value="2"/>
</dbReference>
<dbReference type="Proteomes" id="UP001152795">
    <property type="component" value="Unassembled WGS sequence"/>
</dbReference>
<feature type="compositionally biased region" description="Low complexity" evidence="2">
    <location>
        <begin position="730"/>
        <end position="740"/>
    </location>
</feature>
<feature type="region of interest" description="Disordered" evidence="2">
    <location>
        <begin position="1395"/>
        <end position="1466"/>
    </location>
</feature>
<feature type="region of interest" description="Disordered" evidence="2">
    <location>
        <begin position="1036"/>
        <end position="1060"/>
    </location>
</feature>
<reference evidence="3" key="1">
    <citation type="submission" date="2020-04" db="EMBL/GenBank/DDBJ databases">
        <authorList>
            <person name="Alioto T."/>
            <person name="Alioto T."/>
            <person name="Gomez Garrido J."/>
        </authorList>
    </citation>
    <scope>NUCLEOTIDE SEQUENCE</scope>
    <source>
        <strain evidence="3">A484AB</strain>
    </source>
</reference>
<feature type="compositionally biased region" description="Polar residues" evidence="2">
    <location>
        <begin position="1044"/>
        <end position="1060"/>
    </location>
</feature>
<proteinExistence type="predicted"/>
<feature type="compositionally biased region" description="Basic and acidic residues" evidence="2">
    <location>
        <begin position="198"/>
        <end position="218"/>
    </location>
</feature>
<feature type="coiled-coil region" evidence="1">
    <location>
        <begin position="1061"/>
        <end position="1263"/>
    </location>
</feature>
<dbReference type="PANTHER" id="PTHR23159">
    <property type="entry name" value="CENTROSOMAL PROTEIN 2"/>
    <property type="match status" value="1"/>
</dbReference>